<dbReference type="EC" id="2.7.13.3" evidence="3"/>
<evidence type="ECO:0000256" key="4">
    <source>
        <dbReference type="ARBA" id="ARBA00022475"/>
    </source>
</evidence>
<comment type="catalytic activity">
    <reaction evidence="1">
        <text>ATP + protein L-histidine = ADP + protein N-phospho-L-histidine.</text>
        <dbReference type="EC" id="2.7.13.3"/>
    </reaction>
</comment>
<dbReference type="PANTHER" id="PTHR42878:SF7">
    <property type="entry name" value="SENSOR HISTIDINE KINASE GLRK"/>
    <property type="match status" value="1"/>
</dbReference>
<dbReference type="GO" id="GO:0005524">
    <property type="term" value="F:ATP binding"/>
    <property type="evidence" value="ECO:0007669"/>
    <property type="project" value="UniProtKB-KW"/>
</dbReference>
<dbReference type="InterPro" id="IPR050351">
    <property type="entry name" value="BphY/WalK/GraS-like"/>
</dbReference>
<keyword evidence="13 14" id="KW-0472">Membrane</keyword>
<keyword evidence="18" id="KW-1185">Reference proteome</keyword>
<evidence type="ECO:0000259" key="15">
    <source>
        <dbReference type="PROSITE" id="PS50109"/>
    </source>
</evidence>
<dbReference type="GO" id="GO:0007234">
    <property type="term" value="P:osmosensory signaling via phosphorelay pathway"/>
    <property type="evidence" value="ECO:0007669"/>
    <property type="project" value="TreeGrafter"/>
</dbReference>
<dbReference type="PROSITE" id="PS50109">
    <property type="entry name" value="HIS_KIN"/>
    <property type="match status" value="1"/>
</dbReference>
<evidence type="ECO:0000313" key="18">
    <source>
        <dbReference type="Proteomes" id="UP000031623"/>
    </source>
</evidence>
<evidence type="ECO:0000256" key="1">
    <source>
        <dbReference type="ARBA" id="ARBA00000085"/>
    </source>
</evidence>
<feature type="transmembrane region" description="Helical" evidence="14">
    <location>
        <begin position="364"/>
        <end position="386"/>
    </location>
</feature>
<keyword evidence="10" id="KW-0067">ATP-binding</keyword>
<dbReference type="InterPro" id="IPR005467">
    <property type="entry name" value="His_kinase_dom"/>
</dbReference>
<organism evidence="17 18">
    <name type="scientific">Thioploca ingrica</name>
    <dbReference type="NCBI Taxonomy" id="40754"/>
    <lineage>
        <taxon>Bacteria</taxon>
        <taxon>Pseudomonadati</taxon>
        <taxon>Pseudomonadota</taxon>
        <taxon>Gammaproteobacteria</taxon>
        <taxon>Thiotrichales</taxon>
        <taxon>Thiotrichaceae</taxon>
        <taxon>Thioploca</taxon>
    </lineage>
</organism>
<evidence type="ECO:0000256" key="2">
    <source>
        <dbReference type="ARBA" id="ARBA00004651"/>
    </source>
</evidence>
<dbReference type="InterPro" id="IPR003660">
    <property type="entry name" value="HAMP_dom"/>
</dbReference>
<sequence length="696" mass="78954">MRSFYPAIFYISLKIKKFIFINPSKLPLRTVLIIAFVTQILAVVGLTGWISFRHGQQTLDDLATQLRHEITARIQQHLQARMAMPHFANQINIDAIRLGQLNLNHIRQLDHYFWTQIQRFKDVSYIAIATATGEYIGAQIRKDGSVIVEILDSQSAGYLETWETDKQGNRTKISSRRAHYDPRERPWYRAAVKAGKPIWSDIYVYFTGLSTGISANYPLYDDQGRLIAVASADFTLLDIGKFLQELKVGQHGQTFIIERSGLLVATSSSEKPFRFDASAQRTKQLQAIESSNRLTGATSHYLLAHFGDLTQIDKSYQLDFKVENQRQFLQVMPFQDQWRLDWLIIVVVPEADFMERIDASTYDTIRLVIVALTLAILIGIVMARWISEPLQHLNSAAKTLAQGKWHPIIELNRQDEVGQLAHSFNCMTQQLQEAFTQLEEKVIERTQALEAKNLELLSLNEQLIKLNQDKNDFLSIVAHDLKNPLSAIQGAALLIQSDYDELPKDQVVDFASMIAGTSHNMFELIKNLLEVNRIEAGKMKLSIRLVDILPILRRLVNDYQQRAKAKEIELIFEPTLIECPALVDTNSLQQVLDNLISNAIKYSPPSKCITIRLKQNASHVGCEIQDEGPGLSEEDKQKLFGKFTRLSAQPTANEHSTGLGLFIVKKLVDNMQGQVWCDSELGKGATFIVEFPTPLH</sequence>
<dbReference type="Pfam" id="PF00672">
    <property type="entry name" value="HAMP"/>
    <property type="match status" value="1"/>
</dbReference>
<feature type="domain" description="HAMP" evidence="16">
    <location>
        <begin position="384"/>
        <end position="436"/>
    </location>
</feature>
<keyword evidence="5" id="KW-0597">Phosphoprotein</keyword>
<evidence type="ECO:0000256" key="14">
    <source>
        <dbReference type="SAM" id="Phobius"/>
    </source>
</evidence>
<accession>A0A090AHA0</accession>
<dbReference type="HOGENOM" id="CLU_000445_114_10_6"/>
<dbReference type="Pfam" id="PF02743">
    <property type="entry name" value="dCache_1"/>
    <property type="match status" value="1"/>
</dbReference>
<evidence type="ECO:0000256" key="13">
    <source>
        <dbReference type="ARBA" id="ARBA00023136"/>
    </source>
</evidence>
<evidence type="ECO:0000256" key="7">
    <source>
        <dbReference type="ARBA" id="ARBA00022692"/>
    </source>
</evidence>
<evidence type="ECO:0000256" key="11">
    <source>
        <dbReference type="ARBA" id="ARBA00022989"/>
    </source>
</evidence>
<dbReference type="SUPFAM" id="SSF103190">
    <property type="entry name" value="Sensory domain-like"/>
    <property type="match status" value="1"/>
</dbReference>
<evidence type="ECO:0000256" key="5">
    <source>
        <dbReference type="ARBA" id="ARBA00022553"/>
    </source>
</evidence>
<evidence type="ECO:0000256" key="9">
    <source>
        <dbReference type="ARBA" id="ARBA00022777"/>
    </source>
</evidence>
<dbReference type="FunFam" id="3.30.565.10:FF:000006">
    <property type="entry name" value="Sensor histidine kinase WalK"/>
    <property type="match status" value="1"/>
</dbReference>
<keyword evidence="7 14" id="KW-0812">Transmembrane</keyword>
<feature type="domain" description="Histidine kinase" evidence="15">
    <location>
        <begin position="476"/>
        <end position="695"/>
    </location>
</feature>
<keyword evidence="4" id="KW-1003">Cell membrane</keyword>
<keyword evidence="8" id="KW-0547">Nucleotide-binding</keyword>
<dbReference type="GO" id="GO:0000155">
    <property type="term" value="F:phosphorelay sensor kinase activity"/>
    <property type="evidence" value="ECO:0007669"/>
    <property type="project" value="InterPro"/>
</dbReference>
<dbReference type="GO" id="GO:0005886">
    <property type="term" value="C:plasma membrane"/>
    <property type="evidence" value="ECO:0007669"/>
    <property type="project" value="UniProtKB-SubCell"/>
</dbReference>
<keyword evidence="9 17" id="KW-0418">Kinase</keyword>
<protein>
    <recommendedName>
        <fullName evidence="3">histidine kinase</fullName>
        <ecNumber evidence="3">2.7.13.3</ecNumber>
    </recommendedName>
</protein>
<dbReference type="SUPFAM" id="SSF47384">
    <property type="entry name" value="Homodimeric domain of signal transducing histidine kinase"/>
    <property type="match status" value="1"/>
</dbReference>
<evidence type="ECO:0000256" key="3">
    <source>
        <dbReference type="ARBA" id="ARBA00012438"/>
    </source>
</evidence>
<dbReference type="STRING" id="40754.THII_0350"/>
<evidence type="ECO:0000313" key="17">
    <source>
        <dbReference type="EMBL" id="BAP54647.1"/>
    </source>
</evidence>
<dbReference type="InterPro" id="IPR003661">
    <property type="entry name" value="HisK_dim/P_dom"/>
</dbReference>
<dbReference type="AlphaFoldDB" id="A0A090AHA0"/>
<dbReference type="PROSITE" id="PS50885">
    <property type="entry name" value="HAMP"/>
    <property type="match status" value="1"/>
</dbReference>
<keyword evidence="6" id="KW-0808">Transferase</keyword>
<keyword evidence="12" id="KW-0902">Two-component regulatory system</keyword>
<dbReference type="GO" id="GO:0030295">
    <property type="term" value="F:protein kinase activator activity"/>
    <property type="evidence" value="ECO:0007669"/>
    <property type="project" value="TreeGrafter"/>
</dbReference>
<dbReference type="InterPro" id="IPR029151">
    <property type="entry name" value="Sensor-like_sf"/>
</dbReference>
<dbReference type="Pfam" id="PF02518">
    <property type="entry name" value="HATPase_c"/>
    <property type="match status" value="1"/>
</dbReference>
<dbReference type="Pfam" id="PF00512">
    <property type="entry name" value="HisKA"/>
    <property type="match status" value="1"/>
</dbReference>
<keyword evidence="11 14" id="KW-1133">Transmembrane helix</keyword>
<dbReference type="KEGG" id="tig:THII_0350"/>
<dbReference type="InterPro" id="IPR004358">
    <property type="entry name" value="Sig_transdc_His_kin-like_C"/>
</dbReference>
<dbReference type="InterPro" id="IPR036890">
    <property type="entry name" value="HATPase_C_sf"/>
</dbReference>
<dbReference type="Gene3D" id="1.10.287.130">
    <property type="match status" value="1"/>
</dbReference>
<dbReference type="CDD" id="cd12913">
    <property type="entry name" value="PDC1_MCP_like"/>
    <property type="match status" value="1"/>
</dbReference>
<dbReference type="SMART" id="SM00388">
    <property type="entry name" value="HisKA"/>
    <property type="match status" value="1"/>
</dbReference>
<dbReference type="EMBL" id="AP014633">
    <property type="protein sequence ID" value="BAP54647.1"/>
    <property type="molecule type" value="Genomic_DNA"/>
</dbReference>
<evidence type="ECO:0000259" key="16">
    <source>
        <dbReference type="PROSITE" id="PS50885"/>
    </source>
</evidence>
<dbReference type="PRINTS" id="PR00344">
    <property type="entry name" value="BCTRLSENSOR"/>
</dbReference>
<dbReference type="SMART" id="SM00387">
    <property type="entry name" value="HATPase_c"/>
    <property type="match status" value="1"/>
</dbReference>
<dbReference type="SUPFAM" id="SSF55874">
    <property type="entry name" value="ATPase domain of HSP90 chaperone/DNA topoisomerase II/histidine kinase"/>
    <property type="match status" value="1"/>
</dbReference>
<name>A0A090AHA0_9GAMM</name>
<comment type="subcellular location">
    <subcellularLocation>
        <location evidence="2">Cell membrane</location>
        <topology evidence="2">Multi-pass membrane protein</topology>
    </subcellularLocation>
</comment>
<dbReference type="GO" id="GO:0000156">
    <property type="term" value="F:phosphorelay response regulator activity"/>
    <property type="evidence" value="ECO:0007669"/>
    <property type="project" value="TreeGrafter"/>
</dbReference>
<evidence type="ECO:0000256" key="12">
    <source>
        <dbReference type="ARBA" id="ARBA00023012"/>
    </source>
</evidence>
<dbReference type="PANTHER" id="PTHR42878">
    <property type="entry name" value="TWO-COMPONENT HISTIDINE KINASE"/>
    <property type="match status" value="1"/>
</dbReference>
<gene>
    <name evidence="17" type="ORF">THII_0350</name>
</gene>
<dbReference type="InterPro" id="IPR036097">
    <property type="entry name" value="HisK_dim/P_sf"/>
</dbReference>
<dbReference type="CDD" id="cd00082">
    <property type="entry name" value="HisKA"/>
    <property type="match status" value="1"/>
</dbReference>
<feature type="transmembrane region" description="Helical" evidence="14">
    <location>
        <begin position="31"/>
        <end position="52"/>
    </location>
</feature>
<dbReference type="SUPFAM" id="SSF158472">
    <property type="entry name" value="HAMP domain-like"/>
    <property type="match status" value="1"/>
</dbReference>
<dbReference type="CDD" id="cd06225">
    <property type="entry name" value="HAMP"/>
    <property type="match status" value="1"/>
</dbReference>
<dbReference type="Gene3D" id="3.30.450.20">
    <property type="entry name" value="PAS domain"/>
    <property type="match status" value="1"/>
</dbReference>
<dbReference type="InterPro" id="IPR003594">
    <property type="entry name" value="HATPase_dom"/>
</dbReference>
<dbReference type="Proteomes" id="UP000031623">
    <property type="component" value="Chromosome"/>
</dbReference>
<dbReference type="OrthoDB" id="9772100at2"/>
<evidence type="ECO:0000256" key="10">
    <source>
        <dbReference type="ARBA" id="ARBA00022840"/>
    </source>
</evidence>
<dbReference type="Gene3D" id="6.10.340.10">
    <property type="match status" value="1"/>
</dbReference>
<evidence type="ECO:0000256" key="6">
    <source>
        <dbReference type="ARBA" id="ARBA00022679"/>
    </source>
</evidence>
<dbReference type="SMART" id="SM00304">
    <property type="entry name" value="HAMP"/>
    <property type="match status" value="1"/>
</dbReference>
<dbReference type="InterPro" id="IPR033479">
    <property type="entry name" value="dCache_1"/>
</dbReference>
<evidence type="ECO:0000256" key="8">
    <source>
        <dbReference type="ARBA" id="ARBA00022741"/>
    </source>
</evidence>
<proteinExistence type="predicted"/>
<dbReference type="Gene3D" id="3.30.565.10">
    <property type="entry name" value="Histidine kinase-like ATPase, C-terminal domain"/>
    <property type="match status" value="1"/>
</dbReference>
<dbReference type="CDD" id="cd00075">
    <property type="entry name" value="HATPase"/>
    <property type="match status" value="1"/>
</dbReference>
<reference evidence="17 18" key="1">
    <citation type="journal article" date="2014" name="ISME J.">
        <title>Ecophysiology of Thioploca ingrica as revealed by the complete genome sequence supplemented with proteomic evidence.</title>
        <authorList>
            <person name="Kojima H."/>
            <person name="Ogura Y."/>
            <person name="Yamamoto N."/>
            <person name="Togashi T."/>
            <person name="Mori H."/>
            <person name="Watanabe T."/>
            <person name="Nemoto F."/>
            <person name="Kurokawa K."/>
            <person name="Hayashi T."/>
            <person name="Fukui M."/>
        </authorList>
    </citation>
    <scope>NUCLEOTIDE SEQUENCE [LARGE SCALE GENOMIC DNA]</scope>
</reference>